<evidence type="ECO:0000256" key="1">
    <source>
        <dbReference type="SAM" id="MobiDB-lite"/>
    </source>
</evidence>
<feature type="region of interest" description="Disordered" evidence="1">
    <location>
        <begin position="79"/>
        <end position="103"/>
    </location>
</feature>
<evidence type="ECO:0000313" key="3">
    <source>
        <dbReference type="Proteomes" id="UP000014480"/>
    </source>
</evidence>
<sequence>MCNYVTNITKCRQCGSTISEHKSDYVYCVPYRNGIACATIERSRNTTLTCCSSCQNSYQLAPLADAFTDTEDEDDELAFTDTEDEDDELAKSEDGPRSVEWQP</sequence>
<reference evidence="3" key="2">
    <citation type="journal article" date="2019" name="Mol. Plant Microbe Interact.">
        <title>Genome sequence resources for four phytopathogenic fungi from the Colletotrichum orbiculare species complex.</title>
        <authorList>
            <person name="Gan P."/>
            <person name="Tsushima A."/>
            <person name="Narusaka M."/>
            <person name="Narusaka Y."/>
            <person name="Takano Y."/>
            <person name="Kubo Y."/>
            <person name="Shirasu K."/>
        </authorList>
    </citation>
    <scope>GENOME REANNOTATION</scope>
    <source>
        <strain evidence="3">104-T / ATCC 96160 / CBS 514.97 / LARS 414 / MAFF 240422</strain>
    </source>
</reference>
<accession>N4W5X7</accession>
<proteinExistence type="predicted"/>
<name>N4W5X7_COLOR</name>
<organism evidence="2 3">
    <name type="scientific">Colletotrichum orbiculare (strain 104-T / ATCC 96160 / CBS 514.97 / LARS 414 / MAFF 240422)</name>
    <name type="common">Cucumber anthracnose fungus</name>
    <name type="synonym">Colletotrichum lagenarium</name>
    <dbReference type="NCBI Taxonomy" id="1213857"/>
    <lineage>
        <taxon>Eukaryota</taxon>
        <taxon>Fungi</taxon>
        <taxon>Dikarya</taxon>
        <taxon>Ascomycota</taxon>
        <taxon>Pezizomycotina</taxon>
        <taxon>Sordariomycetes</taxon>
        <taxon>Hypocreomycetidae</taxon>
        <taxon>Glomerellales</taxon>
        <taxon>Glomerellaceae</taxon>
        <taxon>Colletotrichum</taxon>
        <taxon>Colletotrichum orbiculare species complex</taxon>
    </lineage>
</organism>
<dbReference type="OrthoDB" id="4833063at2759"/>
<dbReference type="EMBL" id="AMCV02000025">
    <property type="protein sequence ID" value="TDZ18290.1"/>
    <property type="molecule type" value="Genomic_DNA"/>
</dbReference>
<reference evidence="3" key="1">
    <citation type="journal article" date="2013" name="New Phytol.">
        <title>Comparative genomic and transcriptomic analyses reveal the hemibiotrophic stage shift of Colletotrichum fungi.</title>
        <authorList>
            <person name="Gan P."/>
            <person name="Ikeda K."/>
            <person name="Irieda H."/>
            <person name="Narusaka M."/>
            <person name="O'Connell R.J."/>
            <person name="Narusaka Y."/>
            <person name="Takano Y."/>
            <person name="Kubo Y."/>
            <person name="Shirasu K."/>
        </authorList>
    </citation>
    <scope>NUCLEOTIDE SEQUENCE [LARGE SCALE GENOMIC DNA]</scope>
    <source>
        <strain evidence="3">104-T / ATCC 96160 / CBS 514.97 / LARS 414 / MAFF 240422</strain>
    </source>
</reference>
<evidence type="ECO:0000313" key="2">
    <source>
        <dbReference type="EMBL" id="TDZ18290.1"/>
    </source>
</evidence>
<comment type="caution">
    <text evidence="2">The sequence shown here is derived from an EMBL/GenBank/DDBJ whole genome shotgun (WGS) entry which is preliminary data.</text>
</comment>
<gene>
    <name evidence="2" type="ORF">Cob_v008991</name>
</gene>
<dbReference type="eggNOG" id="ENOG502T5FI">
    <property type="taxonomic scope" value="Eukaryota"/>
</dbReference>
<feature type="compositionally biased region" description="Acidic residues" evidence="1">
    <location>
        <begin position="79"/>
        <end position="88"/>
    </location>
</feature>
<protein>
    <submittedName>
        <fullName evidence="2">Uncharacterized protein</fullName>
    </submittedName>
</protein>
<dbReference type="AlphaFoldDB" id="N4W5X7"/>
<dbReference type="HOGENOM" id="CLU_2497795_0_0_1"/>
<dbReference type="Proteomes" id="UP000014480">
    <property type="component" value="Unassembled WGS sequence"/>
</dbReference>
<keyword evidence="3" id="KW-1185">Reference proteome</keyword>